<evidence type="ECO:0000256" key="1">
    <source>
        <dbReference type="ARBA" id="ARBA00009249"/>
    </source>
</evidence>
<dbReference type="Pfam" id="PF01597">
    <property type="entry name" value="GCV_H"/>
    <property type="match status" value="1"/>
</dbReference>
<dbReference type="CDD" id="cd06848">
    <property type="entry name" value="GCS_H"/>
    <property type="match status" value="1"/>
</dbReference>
<dbReference type="InterPro" id="IPR033753">
    <property type="entry name" value="GCV_H/Fam206"/>
</dbReference>
<dbReference type="InterPro" id="IPR017453">
    <property type="entry name" value="GCV_H_sub"/>
</dbReference>
<dbReference type="NCBIfam" id="TIGR00527">
    <property type="entry name" value="gcvH"/>
    <property type="match status" value="1"/>
</dbReference>
<dbReference type="Gene3D" id="2.40.50.100">
    <property type="match status" value="1"/>
</dbReference>
<dbReference type="GO" id="GO:0019464">
    <property type="term" value="P:glycine decarboxylation via glycine cleavage system"/>
    <property type="evidence" value="ECO:0007669"/>
    <property type="project" value="UniProtKB-UniRule"/>
</dbReference>
<name>A0A2Z4Y4S7_SUMC1</name>
<dbReference type="InterPro" id="IPR003016">
    <property type="entry name" value="2-oxoA_DH_lipoyl-BS"/>
</dbReference>
<keyword evidence="2 3" id="KW-0450">Lipoyl</keyword>
<dbReference type="InterPro" id="IPR000089">
    <property type="entry name" value="Biotin_lipoyl"/>
</dbReference>
<dbReference type="HAMAP" id="MF_00272">
    <property type="entry name" value="GcvH"/>
    <property type="match status" value="1"/>
</dbReference>
<organism evidence="6 7">
    <name type="scientific">Sumerlaea chitinivorans</name>
    <dbReference type="NCBI Taxonomy" id="2250252"/>
    <lineage>
        <taxon>Bacteria</taxon>
        <taxon>Candidatus Sumerlaeota</taxon>
        <taxon>Candidatus Sumerlaeia</taxon>
        <taxon>Candidatus Sumerlaeales</taxon>
        <taxon>Candidatus Sumerlaeaceae</taxon>
        <taxon>Candidatus Sumerlaea</taxon>
    </lineage>
</organism>
<dbReference type="GO" id="GO:0005960">
    <property type="term" value="C:glycine cleavage complex"/>
    <property type="evidence" value="ECO:0007669"/>
    <property type="project" value="InterPro"/>
</dbReference>
<evidence type="ECO:0000313" key="6">
    <source>
        <dbReference type="EMBL" id="AXA35445.1"/>
    </source>
</evidence>
<dbReference type="PANTHER" id="PTHR11715">
    <property type="entry name" value="GLYCINE CLEAVAGE SYSTEM H PROTEIN"/>
    <property type="match status" value="1"/>
</dbReference>
<dbReference type="InterPro" id="IPR002930">
    <property type="entry name" value="GCV_H"/>
</dbReference>
<evidence type="ECO:0000256" key="4">
    <source>
        <dbReference type="PIRSR" id="PIRSR617453-50"/>
    </source>
</evidence>
<dbReference type="GO" id="GO:0009249">
    <property type="term" value="P:protein lipoylation"/>
    <property type="evidence" value="ECO:0007669"/>
    <property type="project" value="TreeGrafter"/>
</dbReference>
<comment type="subunit">
    <text evidence="3">The glycine cleavage system is composed of four proteins: P, T, L and H.</text>
</comment>
<feature type="domain" description="Lipoyl-binding" evidence="5">
    <location>
        <begin position="20"/>
        <end position="103"/>
    </location>
</feature>
<proteinExistence type="inferred from homology"/>
<comment type="cofactor">
    <cofactor evidence="3">
        <name>(R)-lipoate</name>
        <dbReference type="ChEBI" id="CHEBI:83088"/>
    </cofactor>
    <text evidence="3">Binds 1 lipoyl cofactor covalently.</text>
</comment>
<dbReference type="Proteomes" id="UP000262583">
    <property type="component" value="Chromosome"/>
</dbReference>
<dbReference type="AlphaFoldDB" id="A0A2Z4Y4S7"/>
<comment type="function">
    <text evidence="3">The glycine cleavage system catalyzes the degradation of glycine. The H protein shuttles the methylamine group of glycine from the P protein to the T protein.</text>
</comment>
<comment type="similarity">
    <text evidence="1 3">Belongs to the GcvH family.</text>
</comment>
<dbReference type="PROSITE" id="PS50968">
    <property type="entry name" value="BIOTINYL_LIPOYL"/>
    <property type="match status" value="1"/>
</dbReference>
<evidence type="ECO:0000259" key="5">
    <source>
        <dbReference type="PROSITE" id="PS50968"/>
    </source>
</evidence>
<reference evidence="6 7" key="1">
    <citation type="submission" date="2018-05" db="EMBL/GenBank/DDBJ databases">
        <title>A metagenomic window into the 2 km-deep terrestrial subsurface aquifer revealed taxonomically and functionally diverse microbial community comprising novel uncultured bacterial lineages.</title>
        <authorList>
            <person name="Kadnikov V.V."/>
            <person name="Mardanov A.V."/>
            <person name="Beletsky A.V."/>
            <person name="Banks D."/>
            <person name="Pimenov N.V."/>
            <person name="Frank Y.A."/>
            <person name="Karnachuk O.V."/>
            <person name="Ravin N.V."/>
        </authorList>
    </citation>
    <scope>NUCLEOTIDE SEQUENCE [LARGE SCALE GENOMIC DNA]</scope>
    <source>
        <strain evidence="6">BY</strain>
    </source>
</reference>
<evidence type="ECO:0000256" key="2">
    <source>
        <dbReference type="ARBA" id="ARBA00022823"/>
    </source>
</evidence>
<accession>A0A2Z4Y4S7</accession>
<dbReference type="GO" id="GO:0005829">
    <property type="term" value="C:cytosol"/>
    <property type="evidence" value="ECO:0007669"/>
    <property type="project" value="TreeGrafter"/>
</dbReference>
<evidence type="ECO:0000313" key="7">
    <source>
        <dbReference type="Proteomes" id="UP000262583"/>
    </source>
</evidence>
<dbReference type="KEGG" id="schv:BRCON_0668"/>
<feature type="modified residue" description="N6-lipoyllysine" evidence="3 4">
    <location>
        <position position="62"/>
    </location>
</feature>
<dbReference type="PANTHER" id="PTHR11715:SF3">
    <property type="entry name" value="GLYCINE CLEAVAGE SYSTEM H PROTEIN-RELATED"/>
    <property type="match status" value="1"/>
</dbReference>
<sequence length="129" mass="14307">MTSEDIRFTRSHEWARRGEQITVGITDYAVEQLNKEIVFVELPQVGKQVKAGEAFGVIEAVKTAADLYAPVSGTVTEVNSELTDNPSLLAEDPYGKGWIAKIAPSAPNEWDQLLSETDYKNVIQSEEQH</sequence>
<dbReference type="SUPFAM" id="SSF51230">
    <property type="entry name" value="Single hybrid motif"/>
    <property type="match status" value="1"/>
</dbReference>
<dbReference type="PROSITE" id="PS00189">
    <property type="entry name" value="LIPOYL"/>
    <property type="match status" value="1"/>
</dbReference>
<protein>
    <recommendedName>
        <fullName evidence="3">Glycine cleavage system H protein</fullName>
    </recommendedName>
</protein>
<gene>
    <name evidence="3" type="primary">gcvH</name>
    <name evidence="6" type="ORF">BRCON_0668</name>
</gene>
<dbReference type="EMBL" id="CP030759">
    <property type="protein sequence ID" value="AXA35445.1"/>
    <property type="molecule type" value="Genomic_DNA"/>
</dbReference>
<dbReference type="NCBIfam" id="NF002270">
    <property type="entry name" value="PRK01202.1"/>
    <property type="match status" value="1"/>
</dbReference>
<dbReference type="InterPro" id="IPR011053">
    <property type="entry name" value="Single_hybrid_motif"/>
</dbReference>
<evidence type="ECO:0000256" key="3">
    <source>
        <dbReference type="HAMAP-Rule" id="MF_00272"/>
    </source>
</evidence>